<feature type="compositionally biased region" description="Polar residues" evidence="1">
    <location>
        <begin position="1279"/>
        <end position="1298"/>
    </location>
</feature>
<feature type="compositionally biased region" description="Polar residues" evidence="1">
    <location>
        <begin position="905"/>
        <end position="917"/>
    </location>
</feature>
<feature type="compositionally biased region" description="Polar residues" evidence="1">
    <location>
        <begin position="1192"/>
        <end position="1205"/>
    </location>
</feature>
<sequence length="2505" mass="267732">MSLFGDDFFSNPEKLAGDAPPMPALNPNHAAYSSGNTPSDGPSATLVTPEPKSLLSSTITTPQRAESPREPEQAERKASVSPARHSPASESPKSALSDLPSQRSRPSIPGGWVTETRSVNEVPTPPAVAEKKIPTVDSGNVSPISENEDDERRGSGTVTVKDRVSIPVSIPEASQRASLTQRHAADKGDADITPLAPLNPRPSDNSPSAFVAPEKLQRESTMSTMASPSPVKESDKLREEIMRSLSPVRPTGEFGDLGSNNNNSNNNHLRTPAHDDEDMGPRESTYLHGVYDDYWTAGDDKSDMADLPSKADHNANPAAASKLSDVPPLSPRKDAPGTPPTLGRRFSWEAGSEQVTPGPNEVQQNPLADSQTTAFVIPSPAQIPPAAQFEDARATEHAQPSMTTDESRINVPRDSGTVSHQVSQVSSVPRDRLGSEAIEPPSPVSDHNDKNTSWAAAPGRWSLAEEKSMVRVASNPVSPSPPPGDHPALAQSSEASPPPASPEPSLRQPSAPVKMANFRDIMELPSASDRIAKYNETRAQFAVLDSGLNDWLVNLKAQQPEHANATAYFAANAASVGQSQPSPTASQPSSQQPYYQQYLNASSSNVNQIPSGRSPGSNAPLGSSPGSDFKHSSGQVGAKGKGLLLAAGKAGKGLLSKGKSKLRGTGDKGDLSPPLAPSQSKTKAERRTSWGINLGSRSSPRAENHGHGHGHAHSASFSGSLSGPAPSSQTIPEHPASQTPPPQLPQTSRTSPIETLTQGTHKRDSVWAPPRPQTPKRVAGVRSESDSEPVSPVSETQIRNQDFIAGDGADYSGGDLQVPKPISKIQQSWDPFTGTPLVEEEGFEMGRSRDPSPQKPGAAAGAAAAGQPQAAATSRNIKNDEHYDDWVVVSPQSPPSGHVYLVSPESPQLRRSFQPAETTREISATEDEPNRAISQGVLFYPQQVQPQGPQPQQQLQQQAPQQVQYQAQQPPNQDQAQQAAQQQAEYPTRHQLPSQQQQQQPQRQSSFVGLPPIRRSSTFGVNLTRRAKKRFSLDEDDDEPVFVSSPVGTSTEDHFKPDAPGPSHIQQAQPYQQASHPARIQTGLTATRQDSHQVASATSTQAATLATESTGVDWRIGDEKRPLDPKSSFRPGGPVPDPINTQLATQNDGRHGGPGMRSQQGMMPSALGGNPIQHLPPQGPWKLEESHLSEPLATSRNRGSGSASPATPYFGFDKETGMPSPTAPRQETQLPPRQKFSEVPPSSAQRYPGLFTSPPQGYPGPTSPNGPRGSSELGRQLYSRDNSLQRTRTADSEVSSVEPSGDEERGRKRGSGFFKEIGGRFSRTSSREPHNFKDETEPLGQHHASDVRGDEVSEASVATEDVQERGRRRSSMFLNLRGSRPSDAGVAQVHDGDGATPSPKASPKPVASPMIHEPPPTERKRSLLGPLSNESSPGLPDLSYSSTSTGWNEGAGPSRGPPKKRFSGLGKVFTRSATQQELLPPPKPGTSHSAMSFHSNHSGASMNQPGQQAQGRERSNTTGSGPFFNMQPNKHLQPVGEEDRGRRSSAGGFFSGLFGRSAKNQDAHPMASSGQQQVGQGPTQPAQQASKLGSNRNMGPPPMRNPPQQLGQQQQRFASQGDVMEVPGMSDQVQQQASRPYQWQSDGPVGPSSRSPPLPGWAPDTQQTTISAAAREGQAPPANDELHGGAVVDAQDVTSSQGSAGQLRSRGASSFPRAESSTPHAIQSQYSPVLSHPNEHRRPSPSNAQIQDSPRHEESAGLLRGQPTDGQVVDAGRQSPMRLVDGKIQFNEDRTAPPAQTQASAPLALGIQGLDYAGQPTDQPMSPQASAAIREPLLSASVQQPSVSAPSRPPVNDQAQAPAPVNMSHGQHRGPVSQQYSHPQFQGPPTQNPRIIGERGQGQQFQQPHPNQTTPPPFLAGQIPHHLQQSFHEQDTSDPGSKWFRNRSATQPAPPQPKQNQPKQSTAKALLNAFKRSSKQPEARSQQPHQAPHPQSFQMRQGQQRMLPPGQQRMLPPGQQGQRGPGPQQMQGPHVMYQQQRPPPGPLVHRPHHQHAVSSAGSDISQGSGAAMTRALPAMPQPQPYVEPRYDQVPIPQGYAAVHGEGGVAPSPYDIGRPSPPAQNPQQQLPPMQQQTRGQPTAQRHPSDMTMYSQQPQVPQSQHPQNLGQPGATLQGDRRISATSYQSDTSQAMASHVGFPGHAGSVPGYGPKLQPQDSRSMRLSQNSGSDIMANSQAYHHEHPQVSPQPSQQSIQQRLSPANIGGHAAPPQVQPSLGGGSPEPSASHTTNLVQAQPVVANETTPTGAAPHPQQSRTASQNLVVDTGIDSGNSRSPSPSASKNVADNVKPEPEPAPAPARLSVNVHKANQEAPDDIYDSTPRLPPGPMPPAAKPLASSRTGDSQVSESSADEAPRNATHANGNVSGKGTKALARGKSTRAELEDTEDERMRTMRLEAQEEKILVDPYEEKQSSGNKFRKEDDPEAPQMSATSYPGQEWNPYGAGGYDEWD</sequence>
<feature type="compositionally biased region" description="Polar residues" evidence="1">
    <location>
        <begin position="1715"/>
        <end position="1728"/>
    </location>
</feature>
<evidence type="ECO:0000256" key="1">
    <source>
        <dbReference type="SAM" id="MobiDB-lite"/>
    </source>
</evidence>
<feature type="compositionally biased region" description="Low complexity" evidence="1">
    <location>
        <begin position="1567"/>
        <end position="1594"/>
    </location>
</feature>
<feature type="compositionally biased region" description="Polar residues" evidence="1">
    <location>
        <begin position="31"/>
        <end position="46"/>
    </location>
</feature>
<feature type="compositionally biased region" description="Low complexity" evidence="1">
    <location>
        <begin position="2325"/>
        <end position="2336"/>
    </location>
</feature>
<feature type="compositionally biased region" description="Polar residues" evidence="1">
    <location>
        <begin position="2296"/>
        <end position="2318"/>
    </location>
</feature>
<feature type="compositionally biased region" description="Low complexity" evidence="1">
    <location>
        <begin position="1792"/>
        <end position="1805"/>
    </location>
</feature>
<feature type="compositionally biased region" description="Polar residues" evidence="1">
    <location>
        <begin position="2279"/>
        <end position="2289"/>
    </location>
</feature>
<feature type="compositionally biased region" description="Polar residues" evidence="1">
    <location>
        <begin position="1816"/>
        <end position="1825"/>
    </location>
</feature>
<feature type="compositionally biased region" description="Low complexity" evidence="1">
    <location>
        <begin position="1602"/>
        <end position="1611"/>
    </location>
</feature>
<proteinExistence type="predicted"/>
<feature type="compositionally biased region" description="Polar residues" evidence="1">
    <location>
        <begin position="1692"/>
        <end position="1702"/>
    </location>
</feature>
<feature type="compositionally biased region" description="Low complexity" evidence="1">
    <location>
        <begin position="1897"/>
        <end position="1908"/>
    </location>
</feature>
<feature type="compositionally biased region" description="Low complexity" evidence="1">
    <location>
        <begin position="1981"/>
        <end position="1994"/>
    </location>
</feature>
<feature type="compositionally biased region" description="Low complexity" evidence="1">
    <location>
        <begin position="2149"/>
        <end position="2161"/>
    </location>
</feature>
<feature type="compositionally biased region" description="Basic and acidic residues" evidence="1">
    <location>
        <begin position="298"/>
        <end position="313"/>
    </location>
</feature>
<feature type="compositionally biased region" description="Polar residues" evidence="1">
    <location>
        <begin position="2392"/>
        <end position="2403"/>
    </location>
</feature>
<feature type="compositionally biased region" description="Polar residues" evidence="1">
    <location>
        <begin position="599"/>
        <end position="626"/>
    </location>
</feature>
<feature type="compositionally biased region" description="Basic and acidic residues" evidence="1">
    <location>
        <begin position="66"/>
        <end position="78"/>
    </location>
</feature>
<feature type="compositionally biased region" description="Low complexity" evidence="1">
    <location>
        <begin position="991"/>
        <end position="1006"/>
    </location>
</feature>
<feature type="compositionally biased region" description="Low complexity" evidence="1">
    <location>
        <begin position="941"/>
        <end position="984"/>
    </location>
</feature>
<reference evidence="2 3" key="1">
    <citation type="submission" date="2018-12" db="EMBL/GenBank/DDBJ databases">
        <title>Genome sequence and assembly of Colletotrichum trifolii.</title>
        <authorList>
            <person name="Gan P."/>
            <person name="Shirasu K."/>
        </authorList>
    </citation>
    <scope>NUCLEOTIDE SEQUENCE [LARGE SCALE GENOMIC DNA]</scope>
    <source>
        <strain evidence="2 3">543-2</strain>
    </source>
</reference>
<feature type="compositionally biased region" description="Low complexity" evidence="1">
    <location>
        <begin position="1544"/>
        <end position="1558"/>
    </location>
</feature>
<feature type="compositionally biased region" description="Pro residues" evidence="1">
    <location>
        <begin position="2377"/>
        <end position="2387"/>
    </location>
</feature>
<feature type="compositionally biased region" description="Polar residues" evidence="1">
    <location>
        <begin position="88"/>
        <end position="105"/>
    </location>
</feature>
<feature type="compositionally biased region" description="Basic and acidic residues" evidence="1">
    <location>
        <begin position="150"/>
        <end position="164"/>
    </location>
</feature>
<feature type="compositionally biased region" description="Basic and acidic residues" evidence="1">
    <location>
        <begin position="232"/>
        <end position="242"/>
    </location>
</feature>
<feature type="compositionally biased region" description="Basic and acidic residues" evidence="1">
    <location>
        <begin position="2433"/>
        <end position="2476"/>
    </location>
</feature>
<feature type="compositionally biased region" description="Basic and acidic residues" evidence="1">
    <location>
        <begin position="1325"/>
        <end position="1336"/>
    </location>
</feature>
<name>A0A4R8RSM9_COLTR</name>
<feature type="compositionally biased region" description="Low complexity" evidence="1">
    <location>
        <begin position="2240"/>
        <end position="2256"/>
    </location>
</feature>
<gene>
    <name evidence="2" type="ORF">CTRI78_v000111</name>
</gene>
<feature type="region of interest" description="Disordered" evidence="1">
    <location>
        <begin position="574"/>
        <end position="637"/>
    </location>
</feature>
<feature type="compositionally biased region" description="Low complexity" evidence="1">
    <location>
        <begin position="2120"/>
        <end position="2135"/>
    </location>
</feature>
<feature type="compositionally biased region" description="Polar residues" evidence="1">
    <location>
        <begin position="2052"/>
        <end position="2064"/>
    </location>
</feature>
<feature type="compositionally biased region" description="Polar residues" evidence="1">
    <location>
        <begin position="1082"/>
        <end position="1094"/>
    </location>
</feature>
<feature type="compositionally biased region" description="Polar residues" evidence="1">
    <location>
        <begin position="2211"/>
        <end position="2233"/>
    </location>
</feature>
<accession>A0A4R8RSM9</accession>
<dbReference type="EMBL" id="RYZW01000001">
    <property type="protein sequence ID" value="TDZ75035.1"/>
    <property type="molecule type" value="Genomic_DNA"/>
</dbReference>
<evidence type="ECO:0000313" key="2">
    <source>
        <dbReference type="EMBL" id="TDZ75035.1"/>
    </source>
</evidence>
<feature type="compositionally biased region" description="Low complexity" evidence="1">
    <location>
        <begin position="1095"/>
        <end position="1110"/>
    </location>
</feature>
<feature type="compositionally biased region" description="Low complexity" evidence="1">
    <location>
        <begin position="377"/>
        <end position="388"/>
    </location>
</feature>
<organism evidence="2 3">
    <name type="scientific">Colletotrichum trifolii</name>
    <dbReference type="NCBI Taxonomy" id="5466"/>
    <lineage>
        <taxon>Eukaryota</taxon>
        <taxon>Fungi</taxon>
        <taxon>Dikarya</taxon>
        <taxon>Ascomycota</taxon>
        <taxon>Pezizomycotina</taxon>
        <taxon>Sordariomycetes</taxon>
        <taxon>Hypocreomycetidae</taxon>
        <taxon>Glomerellales</taxon>
        <taxon>Glomerellaceae</taxon>
        <taxon>Colletotrichum</taxon>
        <taxon>Colletotrichum orbiculare species complex</taxon>
    </lineage>
</organism>
<feature type="region of interest" description="Disordered" evidence="1">
    <location>
        <begin position="652"/>
        <end position="2505"/>
    </location>
</feature>
<feature type="compositionally biased region" description="Low complexity" evidence="1">
    <location>
        <begin position="855"/>
        <end position="872"/>
    </location>
</feature>
<feature type="compositionally biased region" description="Polar residues" evidence="1">
    <location>
        <begin position="1872"/>
        <end position="1889"/>
    </location>
</feature>
<feature type="compositionally biased region" description="Low complexity" evidence="1">
    <location>
        <begin position="486"/>
        <end position="495"/>
    </location>
</feature>
<feature type="compositionally biased region" description="Polar residues" evidence="1">
    <location>
        <begin position="1064"/>
        <end position="1075"/>
    </location>
</feature>
<dbReference type="STRING" id="5466.A0A4R8RSM9"/>
<feature type="compositionally biased region" description="Polar residues" evidence="1">
    <location>
        <begin position="353"/>
        <end position="374"/>
    </location>
</feature>
<protein>
    <recommendedName>
        <fullName evidence="4">SWI-SNF chromatin-remodeling complex protein</fullName>
    </recommendedName>
</protein>
<keyword evidence="3" id="KW-1185">Reference proteome</keyword>
<feature type="compositionally biased region" description="Polar residues" evidence="1">
    <location>
        <begin position="54"/>
        <end position="64"/>
    </location>
</feature>
<feature type="compositionally biased region" description="Polar residues" evidence="1">
    <location>
        <begin position="1627"/>
        <end position="1641"/>
    </location>
</feature>
<feature type="region of interest" description="Disordered" evidence="1">
    <location>
        <begin position="1"/>
        <end position="512"/>
    </location>
</feature>
<feature type="compositionally biased region" description="Basic and acidic residues" evidence="1">
    <location>
        <begin position="1115"/>
        <end position="1124"/>
    </location>
</feature>
<feature type="compositionally biased region" description="Low complexity" evidence="1">
    <location>
        <begin position="418"/>
        <end position="428"/>
    </location>
</feature>
<feature type="compositionally biased region" description="Low complexity" evidence="1">
    <location>
        <begin position="574"/>
        <end position="598"/>
    </location>
</feature>
<evidence type="ECO:0008006" key="4">
    <source>
        <dbReference type="Google" id="ProtNLM"/>
    </source>
</evidence>
<feature type="compositionally biased region" description="Low complexity" evidence="1">
    <location>
        <begin position="1397"/>
        <end position="1409"/>
    </location>
</feature>
<feature type="compositionally biased region" description="Low complexity" evidence="1">
    <location>
        <begin position="713"/>
        <end position="728"/>
    </location>
</feature>
<feature type="compositionally biased region" description="Low complexity" evidence="1">
    <location>
        <begin position="2003"/>
        <end position="2029"/>
    </location>
</feature>
<feature type="compositionally biased region" description="Polar residues" evidence="1">
    <location>
        <begin position="2177"/>
        <end position="2189"/>
    </location>
</feature>
<dbReference type="Proteomes" id="UP000295703">
    <property type="component" value="Unassembled WGS sequence"/>
</dbReference>
<feature type="compositionally biased region" description="Polar residues" evidence="1">
    <location>
        <begin position="1486"/>
        <end position="1530"/>
    </location>
</feature>
<feature type="compositionally biased region" description="Polar residues" evidence="1">
    <location>
        <begin position="1836"/>
        <end position="1845"/>
    </location>
</feature>
<comment type="caution">
    <text evidence="2">The sequence shown here is derived from an EMBL/GenBank/DDBJ whole genome shotgun (WGS) entry which is preliminary data.</text>
</comment>
<evidence type="ECO:0000313" key="3">
    <source>
        <dbReference type="Proteomes" id="UP000295703"/>
    </source>
</evidence>